<dbReference type="Proteomes" id="UP000003688">
    <property type="component" value="Unassembled WGS sequence"/>
</dbReference>
<feature type="transmembrane region" description="Helical" evidence="1">
    <location>
        <begin position="339"/>
        <end position="356"/>
    </location>
</feature>
<comment type="caution">
    <text evidence="2">The sequence shown here is derived from an EMBL/GenBank/DDBJ whole genome shotgun (WGS) entry which is preliminary data.</text>
</comment>
<feature type="transmembrane region" description="Helical" evidence="1">
    <location>
        <begin position="70"/>
        <end position="86"/>
    </location>
</feature>
<evidence type="ECO:0000313" key="3">
    <source>
        <dbReference type="Proteomes" id="UP000003688"/>
    </source>
</evidence>
<evidence type="ECO:0000256" key="1">
    <source>
        <dbReference type="SAM" id="Phobius"/>
    </source>
</evidence>
<evidence type="ECO:0008006" key="4">
    <source>
        <dbReference type="Google" id="ProtNLM"/>
    </source>
</evidence>
<proteinExistence type="predicted"/>
<sequence>MATTLLVVWLHVAFLLHAGGLWRDETNSVNLATLPSLSDALRHDSSPLLWTAVLRLWTGLGGGSDSGMRALGFLVGLALLGLLWFNARQLKISFPLISLLLLGFSSTVIRWGDSIRAWGLGACFVLLTFALIWKVIESPTKLNVLMATLAALGSVHCTYYNSVLLFAIGLGAIAVALRNRLWKRAALVVGIGTIAAISLLPYLGTIRSGVKDYGNSQISQFSFETFSGQLFNALAPRGELPTKVADAPIRIWIALWGIGIAIALWCQYRPARFDATPRQKDLLLFSVTSLLVGLAAYFLFLDYLKLSPQVWYYLALMTLTAISLDAIQSVIANNVYGRNFRLLFVVLLMVIMFFSARQTLNIRQTNIDLATTQLNKIATKNDFILVNHWFYGVSFQRYYSGPAPWLTIPVMDDHKFHRYDLFAASMEEPDPLKPMQPVLDKIAHTLQSGGSVWVIGWLEILPEDVIPAPAPIAFHGEAPGSKYYRFWSEQTAHFIRTHSLHTEELNIPSPNPVSDLEHVGLLQVTGWKTDSKIQKASIN</sequence>
<feature type="transmembrane region" description="Helical" evidence="1">
    <location>
        <begin position="310"/>
        <end position="327"/>
    </location>
</feature>
<name>B9XJH7_PEDPL</name>
<organism evidence="2 3">
    <name type="scientific">Pedosphaera parvula (strain Ellin514)</name>
    <dbReference type="NCBI Taxonomy" id="320771"/>
    <lineage>
        <taxon>Bacteria</taxon>
        <taxon>Pseudomonadati</taxon>
        <taxon>Verrucomicrobiota</taxon>
        <taxon>Pedosphaerae</taxon>
        <taxon>Pedosphaerales</taxon>
        <taxon>Pedosphaeraceae</taxon>
        <taxon>Pedosphaera</taxon>
    </lineage>
</organism>
<feature type="transmembrane region" description="Helical" evidence="1">
    <location>
        <begin position="159"/>
        <end position="177"/>
    </location>
</feature>
<evidence type="ECO:0000313" key="2">
    <source>
        <dbReference type="EMBL" id="EEF60038.1"/>
    </source>
</evidence>
<dbReference type="AlphaFoldDB" id="B9XJH7"/>
<keyword evidence="1" id="KW-1133">Transmembrane helix</keyword>
<keyword evidence="1" id="KW-0472">Membrane</keyword>
<feature type="transmembrane region" description="Helical" evidence="1">
    <location>
        <begin position="249"/>
        <end position="270"/>
    </location>
</feature>
<feature type="transmembrane region" description="Helical" evidence="1">
    <location>
        <begin position="184"/>
        <end position="203"/>
    </location>
</feature>
<reference evidence="2 3" key="1">
    <citation type="journal article" date="2011" name="J. Bacteriol.">
        <title>Genome sequence of 'Pedosphaera parvula' Ellin514, an aerobic Verrucomicrobial isolate from pasture soil.</title>
        <authorList>
            <person name="Kant R."/>
            <person name="van Passel M.W."/>
            <person name="Sangwan P."/>
            <person name="Palva A."/>
            <person name="Lucas S."/>
            <person name="Copeland A."/>
            <person name="Lapidus A."/>
            <person name="Glavina Del Rio T."/>
            <person name="Dalin E."/>
            <person name="Tice H."/>
            <person name="Bruce D."/>
            <person name="Goodwin L."/>
            <person name="Pitluck S."/>
            <person name="Chertkov O."/>
            <person name="Larimer F.W."/>
            <person name="Land M.L."/>
            <person name="Hauser L."/>
            <person name="Brettin T.S."/>
            <person name="Detter J.C."/>
            <person name="Han S."/>
            <person name="de Vos W.M."/>
            <person name="Janssen P.H."/>
            <person name="Smidt H."/>
        </authorList>
    </citation>
    <scope>NUCLEOTIDE SEQUENCE [LARGE SCALE GENOMIC DNA]</scope>
    <source>
        <strain evidence="2 3">Ellin514</strain>
    </source>
</reference>
<feature type="transmembrane region" description="Helical" evidence="1">
    <location>
        <begin position="118"/>
        <end position="136"/>
    </location>
</feature>
<protein>
    <recommendedName>
        <fullName evidence="4">Glycosyltransferase RgtA/B/C/D-like domain-containing protein</fullName>
    </recommendedName>
</protein>
<keyword evidence="3" id="KW-1185">Reference proteome</keyword>
<dbReference type="EMBL" id="ABOX02000021">
    <property type="protein sequence ID" value="EEF60038.1"/>
    <property type="molecule type" value="Genomic_DNA"/>
</dbReference>
<keyword evidence="1" id="KW-0812">Transmembrane</keyword>
<gene>
    <name evidence="2" type="ORF">Cflav_PD3097</name>
</gene>
<feature type="transmembrane region" description="Helical" evidence="1">
    <location>
        <begin position="282"/>
        <end position="304"/>
    </location>
</feature>
<accession>B9XJH7</accession>